<dbReference type="AlphaFoldDB" id="A0A8W8LWC7"/>
<evidence type="ECO:0000256" key="1">
    <source>
        <dbReference type="SAM" id="MobiDB-lite"/>
    </source>
</evidence>
<feature type="region of interest" description="Disordered" evidence="1">
    <location>
        <begin position="378"/>
        <end position="399"/>
    </location>
</feature>
<keyword evidence="4" id="KW-1185">Reference proteome</keyword>
<feature type="compositionally biased region" description="Basic and acidic residues" evidence="1">
    <location>
        <begin position="380"/>
        <end position="393"/>
    </location>
</feature>
<evidence type="ECO:0000313" key="3">
    <source>
        <dbReference type="EnsemblMetazoa" id="G30114.1:cds"/>
    </source>
</evidence>
<keyword evidence="2" id="KW-0472">Membrane</keyword>
<feature type="transmembrane region" description="Helical" evidence="2">
    <location>
        <begin position="337"/>
        <end position="360"/>
    </location>
</feature>
<protein>
    <recommendedName>
        <fullName evidence="5">WSC domain-containing protein</fullName>
    </recommendedName>
</protein>
<evidence type="ECO:0000313" key="4">
    <source>
        <dbReference type="Proteomes" id="UP000005408"/>
    </source>
</evidence>
<accession>A0A8W8LWC7</accession>
<sequence>MCGDCFHWKMQQYFGIHRKLSLKSLILSVLWINAYSWSWFEAKDLCQSNGTIIGTTSNSTNHFWTKYYHRRSHWISTLGCSSNNRLGSYKTYDVRSDLISAGLCQELCMEHFGSNRIFLFAYGEKKCICLKDNLMDLHLHFDNCKSDCIGDFELTTDCGDKVLVLLSKPITKQSDALSNFTCIGMSCYTEQNEDDLIERKDCKKACSESEDVNHTEFEKRNFFIDCQRCRIDSCRNIDCNNKTGDIVCRNGLIKADSPSMPTPSTQTTVWSQQARKERNTVNHTWVTDDVSTTVMKKQTFLLTSNAIDYRKNINTLKTTSINQINRQRNEDETEENVGIVAVSFLVCALILAGTFCFVRIRKKFLLKRERPSTSILTEFSSERNKQTSHENDKNQGINKMFVGNSPKECLYDFADNSKLEEETQYNQENEVLYHHLRESVPTNNVNDNTYMVAGYKTSDEDNVYFGRMEDPYDHLRGTDRTRQEDNTYDHAPIVGVSDYSSFNIDVGRNTGQSHVVESIYDHFEG</sequence>
<keyword evidence="2" id="KW-1133">Transmembrane helix</keyword>
<reference evidence="3" key="1">
    <citation type="submission" date="2022-08" db="UniProtKB">
        <authorList>
            <consortium name="EnsemblMetazoa"/>
        </authorList>
    </citation>
    <scope>IDENTIFICATION</scope>
    <source>
        <strain evidence="3">05x7-T-G4-1.051#20</strain>
    </source>
</reference>
<evidence type="ECO:0000256" key="2">
    <source>
        <dbReference type="SAM" id="Phobius"/>
    </source>
</evidence>
<dbReference type="EnsemblMetazoa" id="G30114.1">
    <property type="protein sequence ID" value="G30114.1:cds"/>
    <property type="gene ID" value="G30114"/>
</dbReference>
<proteinExistence type="predicted"/>
<evidence type="ECO:0008006" key="5">
    <source>
        <dbReference type="Google" id="ProtNLM"/>
    </source>
</evidence>
<keyword evidence="2" id="KW-0812">Transmembrane</keyword>
<dbReference type="Proteomes" id="UP000005408">
    <property type="component" value="Unassembled WGS sequence"/>
</dbReference>
<organism evidence="3 4">
    <name type="scientific">Magallana gigas</name>
    <name type="common">Pacific oyster</name>
    <name type="synonym">Crassostrea gigas</name>
    <dbReference type="NCBI Taxonomy" id="29159"/>
    <lineage>
        <taxon>Eukaryota</taxon>
        <taxon>Metazoa</taxon>
        <taxon>Spiralia</taxon>
        <taxon>Lophotrochozoa</taxon>
        <taxon>Mollusca</taxon>
        <taxon>Bivalvia</taxon>
        <taxon>Autobranchia</taxon>
        <taxon>Pteriomorphia</taxon>
        <taxon>Ostreida</taxon>
        <taxon>Ostreoidea</taxon>
        <taxon>Ostreidae</taxon>
        <taxon>Magallana</taxon>
    </lineage>
</organism>
<name>A0A8W8LWC7_MAGGI</name>